<dbReference type="Gene3D" id="2.40.440.10">
    <property type="entry name" value="L,D-transpeptidase catalytic domain-like"/>
    <property type="match status" value="1"/>
</dbReference>
<comment type="pathway">
    <text evidence="1 6">Cell wall biogenesis; peptidoglycan biosynthesis.</text>
</comment>
<dbReference type="InterPro" id="IPR038063">
    <property type="entry name" value="Transpep_catalytic_dom"/>
</dbReference>
<evidence type="ECO:0000313" key="9">
    <source>
        <dbReference type="EMBL" id="MFC3687600.1"/>
    </source>
</evidence>
<protein>
    <submittedName>
        <fullName evidence="9">L,D-transpeptidase family protein</fullName>
    </submittedName>
</protein>
<dbReference type="PROSITE" id="PS51257">
    <property type="entry name" value="PROKAR_LIPOPROTEIN"/>
    <property type="match status" value="1"/>
</dbReference>
<keyword evidence="3 6" id="KW-0133">Cell shape</keyword>
<sequence length="287" mass="29040">MTRYLRVPPPARGAGARAWCAAVLLPVALVVTGCGGSGDPAGTDAAGPDRPAVSSPGSAPARVVAGGSPAAASSPAPAAPAPATAAAVVADPERSVLTPVGRELRVLDRPGGSETHRLAAVRDTGAPLTLLVAEEAPDGWYRVLLPVRPNGSTGWVAADDVAVATVHHRLEMSVAANELRLYERGRLVRTMPAASGTGDTPTPLGSFFLTELLEPTNDGYGPYAYGLSGFSEVLTSFGGGPGQIGLHGTDDPGSVGTASSHGCIRLSDEDITYLARTLPLGTPVDVV</sequence>
<keyword evidence="10" id="KW-1185">Reference proteome</keyword>
<name>A0ABV7WCV2_9MICO</name>
<keyword evidence="2" id="KW-0808">Transferase</keyword>
<dbReference type="PANTHER" id="PTHR30582">
    <property type="entry name" value="L,D-TRANSPEPTIDASE"/>
    <property type="match status" value="1"/>
</dbReference>
<feature type="domain" description="L,D-TPase catalytic" evidence="8">
    <location>
        <begin position="168"/>
        <end position="287"/>
    </location>
</feature>
<dbReference type="InterPro" id="IPR005490">
    <property type="entry name" value="LD_TPept_cat_dom"/>
</dbReference>
<evidence type="ECO:0000256" key="2">
    <source>
        <dbReference type="ARBA" id="ARBA00022679"/>
    </source>
</evidence>
<evidence type="ECO:0000256" key="7">
    <source>
        <dbReference type="SAM" id="MobiDB-lite"/>
    </source>
</evidence>
<evidence type="ECO:0000259" key="8">
    <source>
        <dbReference type="PROSITE" id="PS52029"/>
    </source>
</evidence>
<accession>A0ABV7WCV2</accession>
<dbReference type="EMBL" id="JBHRWW010000002">
    <property type="protein sequence ID" value="MFC3687600.1"/>
    <property type="molecule type" value="Genomic_DNA"/>
</dbReference>
<evidence type="ECO:0000313" key="10">
    <source>
        <dbReference type="Proteomes" id="UP001595685"/>
    </source>
</evidence>
<evidence type="ECO:0000256" key="5">
    <source>
        <dbReference type="ARBA" id="ARBA00023316"/>
    </source>
</evidence>
<gene>
    <name evidence="9" type="ORF">ACFOLH_04520</name>
</gene>
<dbReference type="Proteomes" id="UP001595685">
    <property type="component" value="Unassembled WGS sequence"/>
</dbReference>
<reference evidence="10" key="1">
    <citation type="journal article" date="2019" name="Int. J. Syst. Evol. Microbiol.">
        <title>The Global Catalogue of Microorganisms (GCM) 10K type strain sequencing project: providing services to taxonomists for standard genome sequencing and annotation.</title>
        <authorList>
            <consortium name="The Broad Institute Genomics Platform"/>
            <consortium name="The Broad Institute Genome Sequencing Center for Infectious Disease"/>
            <person name="Wu L."/>
            <person name="Ma J."/>
        </authorList>
    </citation>
    <scope>NUCLEOTIDE SEQUENCE [LARGE SCALE GENOMIC DNA]</scope>
    <source>
        <strain evidence="10">NCAIM B.02333</strain>
    </source>
</reference>
<evidence type="ECO:0000256" key="4">
    <source>
        <dbReference type="ARBA" id="ARBA00022984"/>
    </source>
</evidence>
<evidence type="ECO:0000256" key="6">
    <source>
        <dbReference type="PROSITE-ProRule" id="PRU01373"/>
    </source>
</evidence>
<feature type="region of interest" description="Disordered" evidence="7">
    <location>
        <begin position="40"/>
        <end position="79"/>
    </location>
</feature>
<dbReference type="PROSITE" id="PS52029">
    <property type="entry name" value="LD_TPASE"/>
    <property type="match status" value="1"/>
</dbReference>
<dbReference type="Pfam" id="PF03734">
    <property type="entry name" value="YkuD"/>
    <property type="match status" value="1"/>
</dbReference>
<proteinExistence type="predicted"/>
<comment type="caution">
    <text evidence="9">The sequence shown here is derived from an EMBL/GenBank/DDBJ whole genome shotgun (WGS) entry which is preliminary data.</text>
</comment>
<feature type="active site" description="Nucleophile" evidence="6">
    <location>
        <position position="263"/>
    </location>
</feature>
<feature type="active site" description="Proton donor/acceptor" evidence="6">
    <location>
        <position position="247"/>
    </location>
</feature>
<dbReference type="RefSeq" id="WP_376985383.1">
    <property type="nucleotide sequence ID" value="NZ_JBHRWW010000002.1"/>
</dbReference>
<dbReference type="CDD" id="cd16913">
    <property type="entry name" value="YkuD_like"/>
    <property type="match status" value="1"/>
</dbReference>
<dbReference type="SUPFAM" id="SSF141523">
    <property type="entry name" value="L,D-transpeptidase catalytic domain-like"/>
    <property type="match status" value="1"/>
</dbReference>
<organism evidence="9 10">
    <name type="scientific">Aquipuribacter hungaricus</name>
    <dbReference type="NCBI Taxonomy" id="545624"/>
    <lineage>
        <taxon>Bacteria</taxon>
        <taxon>Bacillati</taxon>
        <taxon>Actinomycetota</taxon>
        <taxon>Actinomycetes</taxon>
        <taxon>Micrococcales</taxon>
        <taxon>Intrasporangiaceae</taxon>
        <taxon>Aquipuribacter</taxon>
    </lineage>
</organism>
<dbReference type="InterPro" id="IPR050979">
    <property type="entry name" value="LD-transpeptidase"/>
</dbReference>
<keyword evidence="5 6" id="KW-0961">Cell wall biogenesis/degradation</keyword>
<evidence type="ECO:0000256" key="3">
    <source>
        <dbReference type="ARBA" id="ARBA00022960"/>
    </source>
</evidence>
<keyword evidence="4 6" id="KW-0573">Peptidoglycan synthesis</keyword>
<evidence type="ECO:0000256" key="1">
    <source>
        <dbReference type="ARBA" id="ARBA00004752"/>
    </source>
</evidence>
<feature type="compositionally biased region" description="Low complexity" evidence="7">
    <location>
        <begin position="59"/>
        <end position="79"/>
    </location>
</feature>